<evidence type="ECO:0000259" key="1">
    <source>
        <dbReference type="Pfam" id="PF00144"/>
    </source>
</evidence>
<dbReference type="InterPro" id="IPR012338">
    <property type="entry name" value="Beta-lactam/transpept-like"/>
</dbReference>
<sequence length="368" mass="41490">MKVVFNFIKMKKSLCFKYLLAIISITFFNYQSAIYGQTFEASIDSILLEKYPPNAPGATFLISKNGNIIYHKAFGLSNLELAVPMKNGNVFEIGSITKQFTAISIMMLMESGLLNLEDEITKYIPDYPTNGNTITIHHLLTHTSGIKSFTSIKGLNTIAEQDLTPMELIDFFKNEPIDFLPGEKFKYNNSGYILLGYIIEKITGLDYATFVEENIFNELEMKASRYASHSKVIQDRASGYHHKDGYTNNKMISFSLPYSSGSLMSTTGDMFKWQEAIKNNLLIRKETADIVFTNYTLNNGEHIDYGYGWHIKKIENARSLEHGGSIFGFKSMGVYIPDSDIYVIGLSNCGCNSPTEVTRKIAVLAMYD</sequence>
<proteinExistence type="predicted"/>
<feature type="domain" description="Beta-lactamase-related" evidence="1">
    <location>
        <begin position="55"/>
        <end position="350"/>
    </location>
</feature>
<organism evidence="2 3">
    <name type="scientific">Aggregatimonas sangjinii</name>
    <dbReference type="NCBI Taxonomy" id="2583587"/>
    <lineage>
        <taxon>Bacteria</taxon>
        <taxon>Pseudomonadati</taxon>
        <taxon>Bacteroidota</taxon>
        <taxon>Flavobacteriia</taxon>
        <taxon>Flavobacteriales</taxon>
        <taxon>Flavobacteriaceae</taxon>
        <taxon>Aggregatimonas</taxon>
    </lineage>
</organism>
<dbReference type="KEGG" id="asag:FGM00_14845"/>
<dbReference type="InterPro" id="IPR001466">
    <property type="entry name" value="Beta-lactam-related"/>
</dbReference>
<accession>A0A5B7SRM1</accession>
<dbReference type="EMBL" id="CP040710">
    <property type="protein sequence ID" value="QCX01325.1"/>
    <property type="molecule type" value="Genomic_DNA"/>
</dbReference>
<dbReference type="Proteomes" id="UP000310017">
    <property type="component" value="Chromosome"/>
</dbReference>
<protein>
    <submittedName>
        <fullName evidence="2">Beta-lactamase family protein</fullName>
    </submittedName>
</protein>
<dbReference type="Gene3D" id="3.40.710.10">
    <property type="entry name" value="DD-peptidase/beta-lactamase superfamily"/>
    <property type="match status" value="1"/>
</dbReference>
<name>A0A5B7SRM1_9FLAO</name>
<evidence type="ECO:0000313" key="2">
    <source>
        <dbReference type="EMBL" id="QCX01325.1"/>
    </source>
</evidence>
<evidence type="ECO:0000313" key="3">
    <source>
        <dbReference type="Proteomes" id="UP000310017"/>
    </source>
</evidence>
<dbReference type="PANTHER" id="PTHR46825">
    <property type="entry name" value="D-ALANYL-D-ALANINE-CARBOXYPEPTIDASE/ENDOPEPTIDASE AMPH"/>
    <property type="match status" value="1"/>
</dbReference>
<gene>
    <name evidence="2" type="ORF">FGM00_14845</name>
</gene>
<dbReference type="Pfam" id="PF00144">
    <property type="entry name" value="Beta-lactamase"/>
    <property type="match status" value="1"/>
</dbReference>
<dbReference type="PANTHER" id="PTHR46825:SF9">
    <property type="entry name" value="BETA-LACTAMASE-RELATED DOMAIN-CONTAINING PROTEIN"/>
    <property type="match status" value="1"/>
</dbReference>
<keyword evidence="3" id="KW-1185">Reference proteome</keyword>
<dbReference type="SUPFAM" id="SSF56601">
    <property type="entry name" value="beta-lactamase/transpeptidase-like"/>
    <property type="match status" value="1"/>
</dbReference>
<dbReference type="OrthoDB" id="9793489at2"/>
<dbReference type="AlphaFoldDB" id="A0A5B7SRM1"/>
<dbReference type="InterPro" id="IPR050491">
    <property type="entry name" value="AmpC-like"/>
</dbReference>
<reference evidence="2 3" key="1">
    <citation type="submission" date="2019-05" db="EMBL/GenBank/DDBJ databases">
        <title>Genome sequencing of F202Z8.</title>
        <authorList>
            <person name="Kwon Y.M."/>
        </authorList>
    </citation>
    <scope>NUCLEOTIDE SEQUENCE [LARGE SCALE GENOMIC DNA]</scope>
    <source>
        <strain evidence="2 3">F202Z8</strain>
    </source>
</reference>